<evidence type="ECO:0000256" key="1">
    <source>
        <dbReference type="ARBA" id="ARBA00022729"/>
    </source>
</evidence>
<protein>
    <recommendedName>
        <fullName evidence="5">Protein sleepless</fullName>
    </recommendedName>
</protein>
<dbReference type="AlphaFoldDB" id="A0ABD0M7W9"/>
<dbReference type="SUPFAM" id="SSF57302">
    <property type="entry name" value="Snake toxin-like"/>
    <property type="match status" value="1"/>
</dbReference>
<comment type="caution">
    <text evidence="3">The sequence shown here is derived from an EMBL/GenBank/DDBJ whole genome shotgun (WGS) entry which is preliminary data.</text>
</comment>
<organism evidence="3 4">
    <name type="scientific">Batillaria attramentaria</name>
    <dbReference type="NCBI Taxonomy" id="370345"/>
    <lineage>
        <taxon>Eukaryota</taxon>
        <taxon>Metazoa</taxon>
        <taxon>Spiralia</taxon>
        <taxon>Lophotrochozoa</taxon>
        <taxon>Mollusca</taxon>
        <taxon>Gastropoda</taxon>
        <taxon>Caenogastropoda</taxon>
        <taxon>Sorbeoconcha</taxon>
        <taxon>Cerithioidea</taxon>
        <taxon>Batillariidae</taxon>
        <taxon>Batillaria</taxon>
    </lineage>
</organism>
<evidence type="ECO:0000256" key="2">
    <source>
        <dbReference type="ARBA" id="ARBA00023180"/>
    </source>
</evidence>
<evidence type="ECO:0000313" key="4">
    <source>
        <dbReference type="Proteomes" id="UP001519460"/>
    </source>
</evidence>
<sequence>MCNSKRNKFGCASFDDSKAKLMEQDCDELPLAVKGEANYTVCRKMTQKIFSEDGEEEERIIRQCGTAGEIGCNRQTRPRTLQVYTCHCDHDLCNAATPLQRPSSVTFVVTTSCLVLSWAAHLL</sequence>
<dbReference type="EMBL" id="JACVVK020000003">
    <property type="protein sequence ID" value="KAK7507908.1"/>
    <property type="molecule type" value="Genomic_DNA"/>
</dbReference>
<keyword evidence="1" id="KW-0732">Signal</keyword>
<keyword evidence="4" id="KW-1185">Reference proteome</keyword>
<name>A0ABD0M7W9_9CAEN</name>
<dbReference type="Proteomes" id="UP001519460">
    <property type="component" value="Unassembled WGS sequence"/>
</dbReference>
<dbReference type="InterPro" id="IPR045860">
    <property type="entry name" value="Snake_toxin-like_sf"/>
</dbReference>
<dbReference type="Pfam" id="PF17064">
    <property type="entry name" value="QVR"/>
    <property type="match status" value="1"/>
</dbReference>
<accession>A0ABD0M7W9</accession>
<dbReference type="InterPro" id="IPR031424">
    <property type="entry name" value="QVR-like"/>
</dbReference>
<proteinExistence type="predicted"/>
<keyword evidence="2" id="KW-0325">Glycoprotein</keyword>
<evidence type="ECO:0000313" key="3">
    <source>
        <dbReference type="EMBL" id="KAK7507908.1"/>
    </source>
</evidence>
<evidence type="ECO:0008006" key="5">
    <source>
        <dbReference type="Google" id="ProtNLM"/>
    </source>
</evidence>
<reference evidence="3 4" key="1">
    <citation type="journal article" date="2023" name="Sci. Data">
        <title>Genome assembly of the Korean intertidal mud-creeper Batillaria attramentaria.</title>
        <authorList>
            <person name="Patra A.K."/>
            <person name="Ho P.T."/>
            <person name="Jun S."/>
            <person name="Lee S.J."/>
            <person name="Kim Y."/>
            <person name="Won Y.J."/>
        </authorList>
    </citation>
    <scope>NUCLEOTIDE SEQUENCE [LARGE SCALE GENOMIC DNA]</scope>
    <source>
        <strain evidence="3">Wonlab-2016</strain>
    </source>
</reference>
<gene>
    <name evidence="3" type="ORF">BaRGS_00000873</name>
</gene>